<evidence type="ECO:0000259" key="3">
    <source>
        <dbReference type="Pfam" id="PF02982"/>
    </source>
</evidence>
<sequence>MNDNISFQGMNATHPIHCGYTHEYMADYLTITNLASAWSTSYDMKNWPLLRTCLAPSSRLDFRSLQGALHENLSPDEYVAILEKTIGDARLKTQHLMGATTWTYLVSGSVEVIHQLRVAHQRYTDETLGTVANKGHAHGYVVHKYSKFHGEWKIEEVQPKLEWTEYDLYGTLSPPETA</sequence>
<dbReference type="Gene3D" id="3.10.450.50">
    <property type="match status" value="1"/>
</dbReference>
<dbReference type="eggNOG" id="ENOG502SNND">
    <property type="taxonomic scope" value="Eukaryota"/>
</dbReference>
<accession>G3JB87</accession>
<comment type="similarity">
    <text evidence="1">Belongs to the scytalone dehydratase family.</text>
</comment>
<dbReference type="KEGG" id="cmt:CCM_03517"/>
<dbReference type="STRING" id="983644.G3JB87"/>
<proteinExistence type="inferred from homology"/>
<dbReference type="SUPFAM" id="SSF54427">
    <property type="entry name" value="NTF2-like"/>
    <property type="match status" value="1"/>
</dbReference>
<dbReference type="Pfam" id="PF02982">
    <property type="entry name" value="Scytalone_dh"/>
    <property type="match status" value="1"/>
</dbReference>
<organism evidence="4 5">
    <name type="scientific">Cordyceps militaris (strain CM01)</name>
    <name type="common">Caterpillar fungus</name>
    <dbReference type="NCBI Taxonomy" id="983644"/>
    <lineage>
        <taxon>Eukaryota</taxon>
        <taxon>Fungi</taxon>
        <taxon>Dikarya</taxon>
        <taxon>Ascomycota</taxon>
        <taxon>Pezizomycotina</taxon>
        <taxon>Sordariomycetes</taxon>
        <taxon>Hypocreomycetidae</taxon>
        <taxon>Hypocreales</taxon>
        <taxon>Cordycipitaceae</taxon>
        <taxon>Cordyceps</taxon>
    </lineage>
</organism>
<evidence type="ECO:0000256" key="2">
    <source>
        <dbReference type="ARBA" id="ARBA00023239"/>
    </source>
</evidence>
<dbReference type="InterPro" id="IPR049884">
    <property type="entry name" value="Scytalone_dh"/>
</dbReference>
<dbReference type="RefSeq" id="XP_006668731.1">
    <property type="nucleotide sequence ID" value="XM_006668668.1"/>
</dbReference>
<protein>
    <submittedName>
        <fullName evidence="4">Scytalone dehydratase</fullName>
    </submittedName>
</protein>
<dbReference type="GO" id="GO:0016829">
    <property type="term" value="F:lyase activity"/>
    <property type="evidence" value="ECO:0007669"/>
    <property type="project" value="UniProtKB-KW"/>
</dbReference>
<gene>
    <name evidence="4" type="ORF">CCM_03517</name>
</gene>
<dbReference type="AlphaFoldDB" id="G3JB87"/>
<reference evidence="4 5" key="1">
    <citation type="journal article" date="2011" name="Genome Biol.">
        <title>Genome sequence of the insect pathogenic fungus Cordyceps militaris, a valued traditional Chinese medicine.</title>
        <authorList>
            <person name="Zheng P."/>
            <person name="Xia Y."/>
            <person name="Xiao G."/>
            <person name="Xiong C."/>
            <person name="Hu X."/>
            <person name="Zhang S."/>
            <person name="Zheng H."/>
            <person name="Huang Y."/>
            <person name="Zhou Y."/>
            <person name="Wang S."/>
            <person name="Zhao G.P."/>
            <person name="Liu X."/>
            <person name="St Leger R.J."/>
            <person name="Wang C."/>
        </authorList>
    </citation>
    <scope>NUCLEOTIDE SEQUENCE [LARGE SCALE GENOMIC DNA]</scope>
    <source>
        <strain evidence="4 5">CM01</strain>
    </source>
</reference>
<dbReference type="VEuPathDB" id="FungiDB:CCM_03517"/>
<evidence type="ECO:0000256" key="1">
    <source>
        <dbReference type="ARBA" id="ARBA00008584"/>
    </source>
</evidence>
<dbReference type="GeneID" id="18165543"/>
<evidence type="ECO:0000313" key="4">
    <source>
        <dbReference type="EMBL" id="EGX95245.1"/>
    </source>
</evidence>
<keyword evidence="2" id="KW-0456">Lyase</keyword>
<dbReference type="Proteomes" id="UP000001610">
    <property type="component" value="Unassembled WGS sequence"/>
</dbReference>
<feature type="domain" description="Scytalone dehydratase-like" evidence="3">
    <location>
        <begin position="25"/>
        <end position="168"/>
    </location>
</feature>
<name>G3JB87_CORMM</name>
<dbReference type="EMBL" id="JH126400">
    <property type="protein sequence ID" value="EGX95245.1"/>
    <property type="molecule type" value="Genomic_DNA"/>
</dbReference>
<evidence type="ECO:0000313" key="5">
    <source>
        <dbReference type="Proteomes" id="UP000001610"/>
    </source>
</evidence>
<dbReference type="InParanoid" id="G3JB87"/>
<dbReference type="OrthoDB" id="5281072at2759"/>
<dbReference type="InterPro" id="IPR032710">
    <property type="entry name" value="NTF2-like_dom_sf"/>
</dbReference>
<dbReference type="OMA" id="GVTTHWY"/>
<keyword evidence="5" id="KW-1185">Reference proteome</keyword>
<dbReference type="HOGENOM" id="CLU_101889_1_0_1"/>